<dbReference type="PROSITE" id="PS50106">
    <property type="entry name" value="PDZ"/>
    <property type="match status" value="2"/>
</dbReference>
<evidence type="ECO:0000313" key="7">
    <source>
        <dbReference type="Proteomes" id="UP000663889"/>
    </source>
</evidence>
<dbReference type="AlphaFoldDB" id="A0A815HYC6"/>
<evidence type="ECO:0000256" key="3">
    <source>
        <dbReference type="SAM" id="Coils"/>
    </source>
</evidence>
<reference evidence="6" key="1">
    <citation type="submission" date="2021-02" db="EMBL/GenBank/DDBJ databases">
        <authorList>
            <person name="Nowell W R."/>
        </authorList>
    </citation>
    <scope>NUCLEOTIDE SEQUENCE</scope>
</reference>
<dbReference type="Gene3D" id="2.30.42.10">
    <property type="match status" value="2"/>
</dbReference>
<evidence type="ECO:0000256" key="2">
    <source>
        <dbReference type="ARBA" id="ARBA00023136"/>
    </source>
</evidence>
<name>A0A815HYC6_9BILA</name>
<dbReference type="Pfam" id="PF00595">
    <property type="entry name" value="PDZ"/>
    <property type="match status" value="1"/>
</dbReference>
<dbReference type="GO" id="GO:0016323">
    <property type="term" value="C:basolateral plasma membrane"/>
    <property type="evidence" value="ECO:0007669"/>
    <property type="project" value="TreeGrafter"/>
</dbReference>
<feature type="compositionally biased region" description="Basic and acidic residues" evidence="4">
    <location>
        <begin position="332"/>
        <end position="367"/>
    </location>
</feature>
<feature type="domain" description="PDZ" evidence="5">
    <location>
        <begin position="17"/>
        <end position="108"/>
    </location>
</feature>
<feature type="domain" description="PDZ" evidence="5">
    <location>
        <begin position="112"/>
        <end position="187"/>
    </location>
</feature>
<dbReference type="InterPro" id="IPR001478">
    <property type="entry name" value="PDZ"/>
</dbReference>
<evidence type="ECO:0000259" key="5">
    <source>
        <dbReference type="PROSITE" id="PS50106"/>
    </source>
</evidence>
<accession>A0A815HYC6</accession>
<dbReference type="PANTHER" id="PTHR23119:SF51">
    <property type="entry name" value="DISKS LARGE 1 TUMOR SUPPRESSOR PROTEIN"/>
    <property type="match status" value="1"/>
</dbReference>
<sequence length="423" mass="48475">MSDIARFDYKEHWQNKEITLKRPTSGDTSLGFTIAGGIDIPFLHHNFTSIIIINIRENSLADRDQRLKLYDEILRVNNIDFINVKHQEAVNILRKAGPEVKLLIRRLSPSINEVIELEHNGKLGISIAGGIGHEYFRNDHGIFITDIGQYQTNKHLDIGDRLLRISSMYNTYDLRFVTHDMAIKYIELACKESKMITLYVGHTRPIVGIQSGRTLLHESQSDPRISTDESNINEVKNTSRVVVSDKDHHSETNDYDAVCETIRTSLNESDANKSGEHELIRSFDFDDYQRHDNCGNRLKNRLLNGRCTEGSKVLFGVRQEQPQVIKSTRATAMEDLKPDHETHTDNEQLNHSNEQRPSKLRDSRRVTFADQRSARQVTSNELEILDADAEKLRRQQSRISQKARLEREGIVGGGDGRLRWQVG</sequence>
<dbReference type="InterPro" id="IPR036034">
    <property type="entry name" value="PDZ_sf"/>
</dbReference>
<dbReference type="SUPFAM" id="SSF50156">
    <property type="entry name" value="PDZ domain-like"/>
    <property type="match status" value="2"/>
</dbReference>
<dbReference type="SMART" id="SM00228">
    <property type="entry name" value="PDZ"/>
    <property type="match status" value="2"/>
</dbReference>
<dbReference type="GO" id="GO:0019901">
    <property type="term" value="F:protein kinase binding"/>
    <property type="evidence" value="ECO:0007669"/>
    <property type="project" value="TreeGrafter"/>
</dbReference>
<evidence type="ECO:0000256" key="4">
    <source>
        <dbReference type="SAM" id="MobiDB-lite"/>
    </source>
</evidence>
<dbReference type="InterPro" id="IPR050614">
    <property type="entry name" value="Synaptic_Scaffolding_LAP-MAGUK"/>
</dbReference>
<comment type="subcellular location">
    <subcellularLocation>
        <location evidence="1">Membrane</location>
    </subcellularLocation>
</comment>
<keyword evidence="2" id="KW-0472">Membrane</keyword>
<dbReference type="PANTHER" id="PTHR23119">
    <property type="entry name" value="DISCS LARGE"/>
    <property type="match status" value="1"/>
</dbReference>
<proteinExistence type="predicted"/>
<dbReference type="Proteomes" id="UP000663889">
    <property type="component" value="Unassembled WGS sequence"/>
</dbReference>
<evidence type="ECO:0000313" key="6">
    <source>
        <dbReference type="EMBL" id="CAF1358306.1"/>
    </source>
</evidence>
<dbReference type="GO" id="GO:0030054">
    <property type="term" value="C:cell junction"/>
    <property type="evidence" value="ECO:0007669"/>
    <property type="project" value="TreeGrafter"/>
</dbReference>
<dbReference type="GO" id="GO:0098609">
    <property type="term" value="P:cell-cell adhesion"/>
    <property type="evidence" value="ECO:0007669"/>
    <property type="project" value="TreeGrafter"/>
</dbReference>
<protein>
    <recommendedName>
        <fullName evidence="5">PDZ domain-containing protein</fullName>
    </recommendedName>
</protein>
<dbReference type="GO" id="GO:0045197">
    <property type="term" value="P:establishment or maintenance of epithelial cell apical/basal polarity"/>
    <property type="evidence" value="ECO:0007669"/>
    <property type="project" value="TreeGrafter"/>
</dbReference>
<gene>
    <name evidence="6" type="ORF">SEV965_LOCUS29240</name>
</gene>
<evidence type="ECO:0000256" key="1">
    <source>
        <dbReference type="ARBA" id="ARBA00004370"/>
    </source>
</evidence>
<comment type="caution">
    <text evidence="6">The sequence shown here is derived from an EMBL/GenBank/DDBJ whole genome shotgun (WGS) entry which is preliminary data.</text>
</comment>
<dbReference type="EMBL" id="CAJNOU010002914">
    <property type="protein sequence ID" value="CAF1358306.1"/>
    <property type="molecule type" value="Genomic_DNA"/>
</dbReference>
<dbReference type="GO" id="GO:0043113">
    <property type="term" value="P:receptor clustering"/>
    <property type="evidence" value="ECO:0007669"/>
    <property type="project" value="TreeGrafter"/>
</dbReference>
<keyword evidence="3" id="KW-0175">Coiled coil</keyword>
<dbReference type="GO" id="GO:0097120">
    <property type="term" value="P:receptor localization to synapse"/>
    <property type="evidence" value="ECO:0007669"/>
    <property type="project" value="TreeGrafter"/>
</dbReference>
<feature type="region of interest" description="Disordered" evidence="4">
    <location>
        <begin position="332"/>
        <end position="373"/>
    </location>
</feature>
<feature type="coiled-coil region" evidence="3">
    <location>
        <begin position="375"/>
        <end position="402"/>
    </location>
</feature>
<organism evidence="6 7">
    <name type="scientific">Rotaria sordida</name>
    <dbReference type="NCBI Taxonomy" id="392033"/>
    <lineage>
        <taxon>Eukaryota</taxon>
        <taxon>Metazoa</taxon>
        <taxon>Spiralia</taxon>
        <taxon>Gnathifera</taxon>
        <taxon>Rotifera</taxon>
        <taxon>Eurotatoria</taxon>
        <taxon>Bdelloidea</taxon>
        <taxon>Philodinida</taxon>
        <taxon>Philodinidae</taxon>
        <taxon>Rotaria</taxon>
    </lineage>
</organism>